<reference evidence="1" key="1">
    <citation type="submission" date="2023-07" db="EMBL/GenBank/DDBJ databases">
        <title>Black Yeasts Isolated from many extreme environments.</title>
        <authorList>
            <person name="Coleine C."/>
            <person name="Stajich J.E."/>
            <person name="Selbmann L."/>
        </authorList>
    </citation>
    <scope>NUCLEOTIDE SEQUENCE</scope>
    <source>
        <strain evidence="1">CCFEE 5714</strain>
    </source>
</reference>
<protein>
    <submittedName>
        <fullName evidence="1">Uncharacterized protein</fullName>
    </submittedName>
</protein>
<gene>
    <name evidence="1" type="ORF">LTR37_010103</name>
</gene>
<proteinExistence type="predicted"/>
<evidence type="ECO:0000313" key="1">
    <source>
        <dbReference type="EMBL" id="KAK3710684.1"/>
    </source>
</evidence>
<accession>A0ACC3N7E9</accession>
<sequence length="1303" mass="143075">MASEAGPLLTGQHESNVTSSQPRTPTFSEHVGPSFSIPTTPHTTHHQFRKHQDSPGLSSSSTLDYKRIRRKRPSSNLSSGQLRNLRGPALTTSLPSSLHSTSPQAFHPSLLPPFHSTPILRPSTSSPSLSSTVDTLPSTPTYSPIEPQNWPLEQWRSGEKLEFVEPVRTKRKFTHFKAAKRLPHYTALHNGADGIWEVHAAVIEVGDGYAGDQQDFGEGTEVHVSEESNTSIEEPDQIPAETPSSARKGRSVRFEGIATDSSNSDTEHSRTSKTGKPSKDNEPTLSSSYSLSKFKFPAPPGYAWTGTFGHLTEPTDPASPATLHYKGASFDVVNPHASLLLGNNNLETPAEIDGLLDDYFHSREDLASMAYTDRRGEFPTSQHSLQTSSSNGRQRMLYDDPESARRNILRIQSARSQQTAAPSPYDDSPPLRRNDESQLSFASNVHQRPVTPIPFRNMSGGSTQRALHLHPNFREALSRGPESTGVDSFETVPLEGVDGSICRARSTAGNGTASARVGDRGSSVYPPSQRSNPFDLTLSDIEDNDNRTSVAERDSYYAGDGGYYDREEIFAVYEDANTTQSTLEPETTVGNIINHYHDVRQPSTYLDSNADARQGGDSTSSPIEAGRTRLQSQNPFLAPWESSEGNAVSTASYGTPGLVSRLESPPTFSYGRPEQPRAPPRMAGPPPVAPPTPQLPNTEGRTPYYYPSGYTDLPTTEQTYGNTGQLLGLTPPRGIQWPFYRSTDDTSPGQRGERQARTARGQTYSPRGAFATTPTPRYREDENKENTAPHTVRAEDSLMSLGHTPRFPSLAELPSYVRFPSVTYLSAPRPMPRSSSYYPDDDDAWESTQASESRANLAERNADVEAEHVDDVGRTSQDSYADTSVAGSTNRFSLPREAVPAMPRMPAIDWQTRSVAQRNVRREGPRAVRSNEEIAQKILEDKILEDTVLTEAALATPRRDQTQYTADMKELERLRRNDPTAVQKATAAVAEKIGRMKMSELAPIYSPQQSLARARNVGPSRLQRGGTFSSETEVLLHEHQASPCTSGALQFSETANTFQTARRRPHPLATNTPVAGYSPLLTPPPVTPPATAFFRDRSGTATTRADSIQPTPESPYTENIEMKPLRKKKRVARAVMSSQTELRPLTLADSTAASATGGRLTDAQLINAEPGWTTRPDIPESSPAAHVPRNSIPTSFAIRQADGTMQEVSLLMRPDHARNMATRHRQQNLTKPYFRWCIICPLTALYFGCGGLDFKMREISEGKIEEMSPTAKKTALRTYVPLGAILYAAIGLMVAMIVISARH</sequence>
<organism evidence="1 2">
    <name type="scientific">Vermiconidia calcicola</name>
    <dbReference type="NCBI Taxonomy" id="1690605"/>
    <lineage>
        <taxon>Eukaryota</taxon>
        <taxon>Fungi</taxon>
        <taxon>Dikarya</taxon>
        <taxon>Ascomycota</taxon>
        <taxon>Pezizomycotina</taxon>
        <taxon>Dothideomycetes</taxon>
        <taxon>Dothideomycetidae</taxon>
        <taxon>Mycosphaerellales</taxon>
        <taxon>Extremaceae</taxon>
        <taxon>Vermiconidia</taxon>
    </lineage>
</organism>
<keyword evidence="2" id="KW-1185">Reference proteome</keyword>
<comment type="caution">
    <text evidence="1">The sequence shown here is derived from an EMBL/GenBank/DDBJ whole genome shotgun (WGS) entry which is preliminary data.</text>
</comment>
<dbReference type="EMBL" id="JAUTXU010000082">
    <property type="protein sequence ID" value="KAK3710684.1"/>
    <property type="molecule type" value="Genomic_DNA"/>
</dbReference>
<dbReference type="Proteomes" id="UP001281147">
    <property type="component" value="Unassembled WGS sequence"/>
</dbReference>
<evidence type="ECO:0000313" key="2">
    <source>
        <dbReference type="Proteomes" id="UP001281147"/>
    </source>
</evidence>
<name>A0ACC3N7E9_9PEZI</name>